<dbReference type="InParanoid" id="A0A0C3JAH2"/>
<accession>A0A0C3JAH2</accession>
<gene>
    <name evidence="1" type="ORF">M404DRAFT_491954</name>
</gene>
<sequence>MCAHLYILRSSLNLISSLPIGRRLHCNTTSTTFFSERISRHSRYKIRDIEATVSNGNVSTPYQRCRCCFTGPNGVQSSLSSIRILFLGQLKFVQTIDDTIINTQVCGNVTWPFCGSRRL</sequence>
<dbReference type="AlphaFoldDB" id="A0A0C3JAH2"/>
<name>A0A0C3JAH2_PISTI</name>
<dbReference type="EMBL" id="KN831964">
    <property type="protein sequence ID" value="KIO06058.1"/>
    <property type="molecule type" value="Genomic_DNA"/>
</dbReference>
<organism evidence="1 2">
    <name type="scientific">Pisolithus tinctorius Marx 270</name>
    <dbReference type="NCBI Taxonomy" id="870435"/>
    <lineage>
        <taxon>Eukaryota</taxon>
        <taxon>Fungi</taxon>
        <taxon>Dikarya</taxon>
        <taxon>Basidiomycota</taxon>
        <taxon>Agaricomycotina</taxon>
        <taxon>Agaricomycetes</taxon>
        <taxon>Agaricomycetidae</taxon>
        <taxon>Boletales</taxon>
        <taxon>Sclerodermatineae</taxon>
        <taxon>Pisolithaceae</taxon>
        <taxon>Pisolithus</taxon>
    </lineage>
</organism>
<evidence type="ECO:0000313" key="2">
    <source>
        <dbReference type="Proteomes" id="UP000054217"/>
    </source>
</evidence>
<dbReference type="HOGENOM" id="CLU_2062428_0_0_1"/>
<protein>
    <submittedName>
        <fullName evidence="1">Uncharacterized protein</fullName>
    </submittedName>
</protein>
<evidence type="ECO:0000313" key="1">
    <source>
        <dbReference type="EMBL" id="KIO06058.1"/>
    </source>
</evidence>
<reference evidence="2" key="2">
    <citation type="submission" date="2015-01" db="EMBL/GenBank/DDBJ databases">
        <title>Evolutionary Origins and Diversification of the Mycorrhizal Mutualists.</title>
        <authorList>
            <consortium name="DOE Joint Genome Institute"/>
            <consortium name="Mycorrhizal Genomics Consortium"/>
            <person name="Kohler A."/>
            <person name="Kuo A."/>
            <person name="Nagy L.G."/>
            <person name="Floudas D."/>
            <person name="Copeland A."/>
            <person name="Barry K.W."/>
            <person name="Cichocki N."/>
            <person name="Veneault-Fourrey C."/>
            <person name="LaButti K."/>
            <person name="Lindquist E.A."/>
            <person name="Lipzen A."/>
            <person name="Lundell T."/>
            <person name="Morin E."/>
            <person name="Murat C."/>
            <person name="Riley R."/>
            <person name="Ohm R."/>
            <person name="Sun H."/>
            <person name="Tunlid A."/>
            <person name="Henrissat B."/>
            <person name="Grigoriev I.V."/>
            <person name="Hibbett D.S."/>
            <person name="Martin F."/>
        </authorList>
    </citation>
    <scope>NUCLEOTIDE SEQUENCE [LARGE SCALE GENOMIC DNA]</scope>
    <source>
        <strain evidence="2">Marx 270</strain>
    </source>
</reference>
<dbReference type="Proteomes" id="UP000054217">
    <property type="component" value="Unassembled WGS sequence"/>
</dbReference>
<reference evidence="1 2" key="1">
    <citation type="submission" date="2014-04" db="EMBL/GenBank/DDBJ databases">
        <authorList>
            <consortium name="DOE Joint Genome Institute"/>
            <person name="Kuo A."/>
            <person name="Kohler A."/>
            <person name="Costa M.D."/>
            <person name="Nagy L.G."/>
            <person name="Floudas D."/>
            <person name="Copeland A."/>
            <person name="Barry K.W."/>
            <person name="Cichocki N."/>
            <person name="Veneault-Fourrey C."/>
            <person name="LaButti K."/>
            <person name="Lindquist E.A."/>
            <person name="Lipzen A."/>
            <person name="Lundell T."/>
            <person name="Morin E."/>
            <person name="Murat C."/>
            <person name="Sun H."/>
            <person name="Tunlid A."/>
            <person name="Henrissat B."/>
            <person name="Grigoriev I.V."/>
            <person name="Hibbett D.S."/>
            <person name="Martin F."/>
            <person name="Nordberg H.P."/>
            <person name="Cantor M.N."/>
            <person name="Hua S.X."/>
        </authorList>
    </citation>
    <scope>NUCLEOTIDE SEQUENCE [LARGE SCALE GENOMIC DNA]</scope>
    <source>
        <strain evidence="1 2">Marx 270</strain>
    </source>
</reference>
<proteinExistence type="predicted"/>
<keyword evidence="2" id="KW-1185">Reference proteome</keyword>